<feature type="transmembrane region" description="Helical" evidence="6">
    <location>
        <begin position="388"/>
        <end position="407"/>
    </location>
</feature>
<feature type="transmembrane region" description="Helical" evidence="6">
    <location>
        <begin position="319"/>
        <end position="339"/>
    </location>
</feature>
<feature type="transmembrane region" description="Helical" evidence="6">
    <location>
        <begin position="162"/>
        <end position="180"/>
    </location>
</feature>
<dbReference type="AlphaFoldDB" id="A0A8H3RQA9"/>
<dbReference type="Pfam" id="PF07690">
    <property type="entry name" value="MFS_1"/>
    <property type="match status" value="1"/>
</dbReference>
<evidence type="ECO:0000313" key="9">
    <source>
        <dbReference type="Proteomes" id="UP000465221"/>
    </source>
</evidence>
<evidence type="ECO:0000259" key="7">
    <source>
        <dbReference type="PROSITE" id="PS50850"/>
    </source>
</evidence>
<dbReference type="Gene3D" id="1.20.1720.10">
    <property type="entry name" value="Multidrug resistance protein D"/>
    <property type="match status" value="1"/>
</dbReference>
<reference evidence="8 9" key="1">
    <citation type="submission" date="2020-01" db="EMBL/GenBank/DDBJ databases">
        <title>Draft genome sequence of Aspergillus udagawae IFM 46972.</title>
        <authorList>
            <person name="Takahashi H."/>
            <person name="Yaguchi T."/>
        </authorList>
    </citation>
    <scope>NUCLEOTIDE SEQUENCE [LARGE SCALE GENOMIC DNA]</scope>
    <source>
        <strain evidence="8 9">IFM 46972</strain>
    </source>
</reference>
<comment type="subcellular location">
    <subcellularLocation>
        <location evidence="1">Membrane</location>
        <topology evidence="1">Multi-pass membrane protein</topology>
    </subcellularLocation>
</comment>
<feature type="transmembrane region" description="Helical" evidence="6">
    <location>
        <begin position="279"/>
        <end position="299"/>
    </location>
</feature>
<dbReference type="FunFam" id="1.20.1250.20:FF:000843">
    <property type="entry name" value="MFS transporter, putative"/>
    <property type="match status" value="1"/>
</dbReference>
<comment type="caution">
    <text evidence="8">The sequence shown here is derived from an EMBL/GenBank/DDBJ whole genome shotgun (WGS) entry which is preliminary data.</text>
</comment>
<gene>
    <name evidence="8" type="ORF">IFM46972_04637</name>
</gene>
<feature type="transmembrane region" description="Helical" evidence="6">
    <location>
        <begin position="419"/>
        <end position="444"/>
    </location>
</feature>
<keyword evidence="4 6" id="KW-0472">Membrane</keyword>
<accession>A0A8H3RQA9</accession>
<feature type="non-terminal residue" evidence="8">
    <location>
        <position position="631"/>
    </location>
</feature>
<evidence type="ECO:0000256" key="1">
    <source>
        <dbReference type="ARBA" id="ARBA00004141"/>
    </source>
</evidence>
<dbReference type="SUPFAM" id="SSF103473">
    <property type="entry name" value="MFS general substrate transporter"/>
    <property type="match status" value="1"/>
</dbReference>
<sequence>DPEEYVILDPTVKQRGILASSSFGRSNTEITTPIDTLFHYLISTHCGGPTRCMGQAEFNAGTGASAEISAFAVRPEPDSEPISEKQGKAETDAETEAGGTEVPAERNGEDDVERTPKKSLAFKLAFIGLAASMFVFQVDATALGIALPTIAADLKGESLESFWANLSYTLCGLVMQPVWASISTAFGRKPPLYVSMALFFIGSIVFAVAQNMNTIIVGRVLQGFGGGGIDVLAEVILADMTTLQERSKYLGLMAIPMAIGNIMGPSVGALFATYASWRWIGWVNLPLLGIGTPLVFFFLKLRPVPLDSSLAKNLNRLDWIGMVLVVVGITIFVLPLSWAGSLFPWGAWQTLVPLLLGVAVLVVFAFYEAKPEAPIVPHRLFHSKTGNMTLAGGFLHGAVLVALLQYLPLIYQAVQLETAILSAVSLLPTVIISVVVAAASMMLVPWFGGYVWILRLAWIILTLGTGLLALFDVGSSSSMRLGLPILWGAGVALLRLNLLPMQASVKNVDDTGLAIGQFLTIRMFGGLVGLTISATIFNSVFSTSISATTVQLSGPLAPLKDVANAVAFIDKLRSLDVPAETLDQVLRVYLKCFQTIFYTMTGLSGLGLVTSLFVDEIDLKSQGLGNQRFEE</sequence>
<feature type="compositionally biased region" description="Basic and acidic residues" evidence="5">
    <location>
        <begin position="103"/>
        <end position="113"/>
    </location>
</feature>
<feature type="domain" description="Major facilitator superfamily (MFS) profile" evidence="7">
    <location>
        <begin position="125"/>
        <end position="619"/>
    </location>
</feature>
<dbReference type="InterPro" id="IPR020846">
    <property type="entry name" value="MFS_dom"/>
</dbReference>
<evidence type="ECO:0000256" key="5">
    <source>
        <dbReference type="SAM" id="MobiDB-lite"/>
    </source>
</evidence>
<evidence type="ECO:0000256" key="3">
    <source>
        <dbReference type="ARBA" id="ARBA00022989"/>
    </source>
</evidence>
<dbReference type="InterPro" id="IPR011701">
    <property type="entry name" value="MFS"/>
</dbReference>
<dbReference type="Proteomes" id="UP000465221">
    <property type="component" value="Unassembled WGS sequence"/>
</dbReference>
<feature type="transmembrane region" description="Helical" evidence="6">
    <location>
        <begin position="215"/>
        <end position="237"/>
    </location>
</feature>
<feature type="transmembrane region" description="Helical" evidence="6">
    <location>
        <begin position="192"/>
        <end position="209"/>
    </location>
</feature>
<dbReference type="PROSITE" id="PS50850">
    <property type="entry name" value="MFS"/>
    <property type="match status" value="1"/>
</dbReference>
<keyword evidence="2 6" id="KW-0812">Transmembrane</keyword>
<feature type="transmembrane region" description="Helical" evidence="6">
    <location>
        <begin position="456"/>
        <end position="475"/>
    </location>
</feature>
<dbReference type="PANTHER" id="PTHR23501:SF156">
    <property type="entry name" value="TRANSPORTER, PUTATIVE-RELATED"/>
    <property type="match status" value="1"/>
</dbReference>
<feature type="compositionally biased region" description="Basic and acidic residues" evidence="5">
    <location>
        <begin position="82"/>
        <end position="91"/>
    </location>
</feature>
<dbReference type="GO" id="GO:0022857">
    <property type="term" value="F:transmembrane transporter activity"/>
    <property type="evidence" value="ECO:0007669"/>
    <property type="project" value="InterPro"/>
</dbReference>
<evidence type="ECO:0000256" key="6">
    <source>
        <dbReference type="SAM" id="Phobius"/>
    </source>
</evidence>
<feature type="transmembrane region" description="Helical" evidence="6">
    <location>
        <begin position="596"/>
        <end position="614"/>
    </location>
</feature>
<evidence type="ECO:0000313" key="8">
    <source>
        <dbReference type="EMBL" id="GFF35674.1"/>
    </source>
</evidence>
<dbReference type="EMBL" id="BLKC01000026">
    <property type="protein sequence ID" value="GFF35674.1"/>
    <property type="molecule type" value="Genomic_DNA"/>
</dbReference>
<keyword evidence="3 6" id="KW-1133">Transmembrane helix</keyword>
<dbReference type="InterPro" id="IPR036259">
    <property type="entry name" value="MFS_trans_sf"/>
</dbReference>
<evidence type="ECO:0000256" key="2">
    <source>
        <dbReference type="ARBA" id="ARBA00022692"/>
    </source>
</evidence>
<evidence type="ECO:0000256" key="4">
    <source>
        <dbReference type="ARBA" id="ARBA00023136"/>
    </source>
</evidence>
<organism evidence="8 9">
    <name type="scientific">Aspergillus udagawae</name>
    <dbReference type="NCBI Taxonomy" id="91492"/>
    <lineage>
        <taxon>Eukaryota</taxon>
        <taxon>Fungi</taxon>
        <taxon>Dikarya</taxon>
        <taxon>Ascomycota</taxon>
        <taxon>Pezizomycotina</taxon>
        <taxon>Eurotiomycetes</taxon>
        <taxon>Eurotiomycetidae</taxon>
        <taxon>Eurotiales</taxon>
        <taxon>Aspergillaceae</taxon>
        <taxon>Aspergillus</taxon>
        <taxon>Aspergillus subgen. Fumigati</taxon>
    </lineage>
</organism>
<dbReference type="GO" id="GO:0005886">
    <property type="term" value="C:plasma membrane"/>
    <property type="evidence" value="ECO:0007669"/>
    <property type="project" value="TreeGrafter"/>
</dbReference>
<proteinExistence type="predicted"/>
<feature type="transmembrane region" description="Helical" evidence="6">
    <location>
        <begin position="124"/>
        <end position="150"/>
    </location>
</feature>
<dbReference type="PRINTS" id="PR01036">
    <property type="entry name" value="TCRTETB"/>
</dbReference>
<feature type="transmembrane region" description="Helical" evidence="6">
    <location>
        <begin position="249"/>
        <end position="273"/>
    </location>
</feature>
<feature type="transmembrane region" description="Helical" evidence="6">
    <location>
        <begin position="519"/>
        <end position="541"/>
    </location>
</feature>
<feature type="transmembrane region" description="Helical" evidence="6">
    <location>
        <begin position="481"/>
        <end position="498"/>
    </location>
</feature>
<dbReference type="PANTHER" id="PTHR23501">
    <property type="entry name" value="MAJOR FACILITATOR SUPERFAMILY"/>
    <property type="match status" value="1"/>
</dbReference>
<name>A0A8H3RQA9_9EURO</name>
<feature type="region of interest" description="Disordered" evidence="5">
    <location>
        <begin position="74"/>
        <end position="113"/>
    </location>
</feature>
<protein>
    <submittedName>
        <fullName evidence="8">Uncharacterized transporter C3H1.06c</fullName>
    </submittedName>
</protein>
<feature type="transmembrane region" description="Helical" evidence="6">
    <location>
        <begin position="345"/>
        <end position="367"/>
    </location>
</feature>